<dbReference type="Proteomes" id="UP000245802">
    <property type="component" value="Chromosome"/>
</dbReference>
<protein>
    <submittedName>
        <fullName evidence="1">Uncharacterized protein</fullName>
    </submittedName>
</protein>
<gene>
    <name evidence="1" type="ORF">C1280_15120</name>
</gene>
<dbReference type="RefSeq" id="WP_010038048.1">
    <property type="nucleotide sequence ID" value="NZ_CP025958.1"/>
</dbReference>
<organism evidence="1 2">
    <name type="scientific">Gemmata obscuriglobus</name>
    <dbReference type="NCBI Taxonomy" id="114"/>
    <lineage>
        <taxon>Bacteria</taxon>
        <taxon>Pseudomonadati</taxon>
        <taxon>Planctomycetota</taxon>
        <taxon>Planctomycetia</taxon>
        <taxon>Gemmatales</taxon>
        <taxon>Gemmataceae</taxon>
        <taxon>Gemmata</taxon>
    </lineage>
</organism>
<evidence type="ECO:0000313" key="2">
    <source>
        <dbReference type="Proteomes" id="UP000245802"/>
    </source>
</evidence>
<dbReference type="EMBL" id="CP025958">
    <property type="protein sequence ID" value="AWM38183.1"/>
    <property type="molecule type" value="Genomic_DNA"/>
</dbReference>
<keyword evidence="2" id="KW-1185">Reference proteome</keyword>
<reference evidence="1 2" key="1">
    <citation type="submission" date="2018-01" db="EMBL/GenBank/DDBJ databases">
        <title>G. obscuriglobus.</title>
        <authorList>
            <person name="Franke J."/>
            <person name="Blomberg W."/>
            <person name="Selmecki A."/>
        </authorList>
    </citation>
    <scope>NUCLEOTIDE SEQUENCE [LARGE SCALE GENOMIC DNA]</scope>
    <source>
        <strain evidence="1 2">DSM 5831</strain>
    </source>
</reference>
<evidence type="ECO:0000313" key="1">
    <source>
        <dbReference type="EMBL" id="AWM38183.1"/>
    </source>
</evidence>
<dbReference type="AlphaFoldDB" id="A0A2Z3GWR9"/>
<proteinExistence type="predicted"/>
<accession>A0A2Z3GWR9</accession>
<sequence>MTTFKVHEQHEDRDDAMVLEAETPRHAADEYARRFIRRELERWGPQVICPDYVILVRRPGGRPTRFVAYPTPGGDVAVRTIPD</sequence>
<name>A0A2Z3GWR9_9BACT</name>
<dbReference type="KEGG" id="gog:C1280_15120"/>